<feature type="compositionally biased region" description="Basic and acidic residues" evidence="1">
    <location>
        <begin position="113"/>
        <end position="122"/>
    </location>
</feature>
<evidence type="ECO:0000313" key="2">
    <source>
        <dbReference type="EMBL" id="KKM71964.1"/>
    </source>
</evidence>
<sequence length="122" mass="14431">MTSKKKLQKQLQEEKRQRKYAERDATMWCDVVLEQEDDLDRKDVMIAVLGQEKREKQHELEERYAIGIEHNKLVAKLRAEIDELKAPKVRAWLNDKEAEVTSSKPKPPYTGYDLERDLYGQT</sequence>
<comment type="caution">
    <text evidence="2">The sequence shown here is derived from an EMBL/GenBank/DDBJ whole genome shotgun (WGS) entry which is preliminary data.</text>
</comment>
<organism evidence="2">
    <name type="scientific">marine sediment metagenome</name>
    <dbReference type="NCBI Taxonomy" id="412755"/>
    <lineage>
        <taxon>unclassified sequences</taxon>
        <taxon>metagenomes</taxon>
        <taxon>ecological metagenomes</taxon>
    </lineage>
</organism>
<reference evidence="2" key="1">
    <citation type="journal article" date="2015" name="Nature">
        <title>Complex archaea that bridge the gap between prokaryotes and eukaryotes.</title>
        <authorList>
            <person name="Spang A."/>
            <person name="Saw J.H."/>
            <person name="Jorgensen S.L."/>
            <person name="Zaremba-Niedzwiedzka K."/>
            <person name="Martijn J."/>
            <person name="Lind A.E."/>
            <person name="van Eijk R."/>
            <person name="Schleper C."/>
            <person name="Guy L."/>
            <person name="Ettema T.J."/>
        </authorList>
    </citation>
    <scope>NUCLEOTIDE SEQUENCE</scope>
</reference>
<feature type="region of interest" description="Disordered" evidence="1">
    <location>
        <begin position="100"/>
        <end position="122"/>
    </location>
</feature>
<evidence type="ECO:0000256" key="1">
    <source>
        <dbReference type="SAM" id="MobiDB-lite"/>
    </source>
</evidence>
<name>A0A0F9JQ27_9ZZZZ</name>
<gene>
    <name evidence="2" type="ORF">LCGC14_1425350</name>
</gene>
<proteinExistence type="predicted"/>
<dbReference type="EMBL" id="LAZR01009548">
    <property type="protein sequence ID" value="KKM71964.1"/>
    <property type="molecule type" value="Genomic_DNA"/>
</dbReference>
<accession>A0A0F9JQ27</accession>
<protein>
    <submittedName>
        <fullName evidence="2">Uncharacterized protein</fullName>
    </submittedName>
</protein>
<dbReference type="AlphaFoldDB" id="A0A0F9JQ27"/>